<dbReference type="PROSITE" id="PS50066">
    <property type="entry name" value="MADS_BOX_2"/>
    <property type="match status" value="1"/>
</dbReference>
<gene>
    <name evidence="8" type="ORF">RIF29_18452</name>
</gene>
<dbReference type="Proteomes" id="UP001372338">
    <property type="component" value="Unassembled WGS sequence"/>
</dbReference>
<comment type="subcellular location">
    <subcellularLocation>
        <location evidence="1">Nucleus</location>
    </subcellularLocation>
</comment>
<keyword evidence="4" id="KW-0804">Transcription</keyword>
<evidence type="ECO:0000256" key="2">
    <source>
        <dbReference type="ARBA" id="ARBA00023015"/>
    </source>
</evidence>
<keyword evidence="5" id="KW-0539">Nucleus</keyword>
<dbReference type="PRINTS" id="PR00404">
    <property type="entry name" value="MADSDOMAIN"/>
</dbReference>
<dbReference type="GO" id="GO:0000978">
    <property type="term" value="F:RNA polymerase II cis-regulatory region sequence-specific DNA binding"/>
    <property type="evidence" value="ECO:0007669"/>
    <property type="project" value="TreeGrafter"/>
</dbReference>
<dbReference type="InterPro" id="IPR036879">
    <property type="entry name" value="TF_MADSbox_sf"/>
</dbReference>
<comment type="caution">
    <text evidence="8">The sequence shown here is derived from an EMBL/GenBank/DDBJ whole genome shotgun (WGS) entry which is preliminary data.</text>
</comment>
<feature type="coiled-coil region" evidence="6">
    <location>
        <begin position="87"/>
        <end position="156"/>
    </location>
</feature>
<evidence type="ECO:0000313" key="9">
    <source>
        <dbReference type="Proteomes" id="UP001372338"/>
    </source>
</evidence>
<evidence type="ECO:0000256" key="6">
    <source>
        <dbReference type="SAM" id="Coils"/>
    </source>
</evidence>
<dbReference type="EMBL" id="JAYWIO010000003">
    <property type="protein sequence ID" value="KAK7277301.1"/>
    <property type="molecule type" value="Genomic_DNA"/>
</dbReference>
<sequence length="261" mass="29273">MKKIENKSSLQVTFSKRRDGIFKKASELCTLCGVEMTMFIFSPGEKVFSFGHPNVEEVINRFQNGVMEPTGDSELMQMIRAHRNNYVSELNDTFTQVNAQLEKERKRGEELNRMMKEAKARFWMATPVEEMSTEQLEQFKVALEALKKSVSQLVMEMPPPPPPPPMFQNVVAANQPSQFYEGSSSSNNNINNYNYNNIAINPNPPLPYPPPPPPPTQMFNVPSSQVMLNANMFEAGGMPMTMMNQPSFNNMGGFGGFGPAG</sequence>
<keyword evidence="9" id="KW-1185">Reference proteome</keyword>
<evidence type="ECO:0000256" key="4">
    <source>
        <dbReference type="ARBA" id="ARBA00023163"/>
    </source>
</evidence>
<dbReference type="GO" id="GO:0046983">
    <property type="term" value="F:protein dimerization activity"/>
    <property type="evidence" value="ECO:0007669"/>
    <property type="project" value="InterPro"/>
</dbReference>
<dbReference type="PANTHER" id="PTHR11945:SF776">
    <property type="entry name" value="AGAMOUS-LIKE 50-RELATED"/>
    <property type="match status" value="1"/>
</dbReference>
<dbReference type="GO" id="GO:0005634">
    <property type="term" value="C:nucleus"/>
    <property type="evidence" value="ECO:0007669"/>
    <property type="project" value="UniProtKB-SubCell"/>
</dbReference>
<reference evidence="8 9" key="1">
    <citation type="submission" date="2024-01" db="EMBL/GenBank/DDBJ databases">
        <title>The genomes of 5 underutilized Papilionoideae crops provide insights into root nodulation and disease resistanc.</title>
        <authorList>
            <person name="Yuan L."/>
        </authorList>
    </citation>
    <scope>NUCLEOTIDE SEQUENCE [LARGE SCALE GENOMIC DNA]</scope>
    <source>
        <strain evidence="8">ZHUSHIDOU_FW_LH</strain>
        <tissue evidence="8">Leaf</tissue>
    </source>
</reference>
<proteinExistence type="predicted"/>
<dbReference type="GO" id="GO:0000981">
    <property type="term" value="F:DNA-binding transcription factor activity, RNA polymerase II-specific"/>
    <property type="evidence" value="ECO:0007669"/>
    <property type="project" value="TreeGrafter"/>
</dbReference>
<dbReference type="FunFam" id="3.40.1810.10:FF:000006">
    <property type="entry name" value="Agamous-like MADS-box protein AGL62"/>
    <property type="match status" value="1"/>
</dbReference>
<evidence type="ECO:0000313" key="8">
    <source>
        <dbReference type="EMBL" id="KAK7277301.1"/>
    </source>
</evidence>
<dbReference type="SUPFAM" id="SSF55455">
    <property type="entry name" value="SRF-like"/>
    <property type="match status" value="1"/>
</dbReference>
<dbReference type="Gene3D" id="6.10.140.920">
    <property type="match status" value="1"/>
</dbReference>
<evidence type="ECO:0000256" key="5">
    <source>
        <dbReference type="ARBA" id="ARBA00023242"/>
    </source>
</evidence>
<dbReference type="Gene3D" id="3.40.1810.10">
    <property type="entry name" value="Transcription factor, MADS-box"/>
    <property type="match status" value="1"/>
</dbReference>
<dbReference type="SMART" id="SM00432">
    <property type="entry name" value="MADS"/>
    <property type="match status" value="1"/>
</dbReference>
<dbReference type="PANTHER" id="PTHR11945">
    <property type="entry name" value="MADS BOX PROTEIN"/>
    <property type="match status" value="1"/>
</dbReference>
<dbReference type="AlphaFoldDB" id="A0AAN9IKS2"/>
<evidence type="ECO:0000256" key="3">
    <source>
        <dbReference type="ARBA" id="ARBA00023125"/>
    </source>
</evidence>
<evidence type="ECO:0000256" key="1">
    <source>
        <dbReference type="ARBA" id="ARBA00004123"/>
    </source>
</evidence>
<evidence type="ECO:0000259" key="7">
    <source>
        <dbReference type="PROSITE" id="PS50066"/>
    </source>
</evidence>
<dbReference type="Pfam" id="PF00319">
    <property type="entry name" value="SRF-TF"/>
    <property type="match status" value="1"/>
</dbReference>
<protein>
    <recommendedName>
        <fullName evidence="7">MADS-box domain-containing protein</fullName>
    </recommendedName>
</protein>
<accession>A0AAN9IKS2</accession>
<keyword evidence="6" id="KW-0175">Coiled coil</keyword>
<keyword evidence="2" id="KW-0805">Transcription regulation</keyword>
<organism evidence="8 9">
    <name type="scientific">Crotalaria pallida</name>
    <name type="common">Smooth rattlebox</name>
    <name type="synonym">Crotalaria striata</name>
    <dbReference type="NCBI Taxonomy" id="3830"/>
    <lineage>
        <taxon>Eukaryota</taxon>
        <taxon>Viridiplantae</taxon>
        <taxon>Streptophyta</taxon>
        <taxon>Embryophyta</taxon>
        <taxon>Tracheophyta</taxon>
        <taxon>Spermatophyta</taxon>
        <taxon>Magnoliopsida</taxon>
        <taxon>eudicotyledons</taxon>
        <taxon>Gunneridae</taxon>
        <taxon>Pentapetalae</taxon>
        <taxon>rosids</taxon>
        <taxon>fabids</taxon>
        <taxon>Fabales</taxon>
        <taxon>Fabaceae</taxon>
        <taxon>Papilionoideae</taxon>
        <taxon>50 kb inversion clade</taxon>
        <taxon>genistoids sensu lato</taxon>
        <taxon>core genistoids</taxon>
        <taxon>Crotalarieae</taxon>
        <taxon>Crotalaria</taxon>
    </lineage>
</organism>
<dbReference type="InterPro" id="IPR002100">
    <property type="entry name" value="TF_MADSbox"/>
</dbReference>
<keyword evidence="3" id="KW-0238">DNA-binding</keyword>
<name>A0AAN9IKS2_CROPI</name>
<feature type="domain" description="MADS-box" evidence="7">
    <location>
        <begin position="1"/>
        <end position="54"/>
    </location>
</feature>